<dbReference type="Gene3D" id="2.170.130.10">
    <property type="entry name" value="TonB-dependent receptor, plug domain"/>
    <property type="match status" value="1"/>
</dbReference>
<dbReference type="SUPFAM" id="SSF49464">
    <property type="entry name" value="Carboxypeptidase regulatory domain-like"/>
    <property type="match status" value="1"/>
</dbReference>
<dbReference type="PANTHER" id="PTHR30069">
    <property type="entry name" value="TONB-DEPENDENT OUTER MEMBRANE RECEPTOR"/>
    <property type="match status" value="1"/>
</dbReference>
<evidence type="ECO:0000256" key="1">
    <source>
        <dbReference type="ARBA" id="ARBA00004571"/>
    </source>
</evidence>
<name>A0ABU8I507_9SPHI</name>
<evidence type="ECO:0000256" key="8">
    <source>
        <dbReference type="PROSITE-ProRule" id="PRU01360"/>
    </source>
</evidence>
<dbReference type="InterPro" id="IPR039426">
    <property type="entry name" value="TonB-dep_rcpt-like"/>
</dbReference>
<dbReference type="Gene3D" id="2.60.40.1120">
    <property type="entry name" value="Carboxypeptidase-like, regulatory domain"/>
    <property type="match status" value="1"/>
</dbReference>
<dbReference type="InterPro" id="IPR012910">
    <property type="entry name" value="Plug_dom"/>
</dbReference>
<keyword evidence="12" id="KW-1185">Reference proteome</keyword>
<dbReference type="Pfam" id="PF13715">
    <property type="entry name" value="CarbopepD_reg_2"/>
    <property type="match status" value="1"/>
</dbReference>
<comment type="caution">
    <text evidence="11">The sequence shown here is derived from an EMBL/GenBank/DDBJ whole genome shotgun (WGS) entry which is preliminary data.</text>
</comment>
<dbReference type="InterPro" id="IPR008969">
    <property type="entry name" value="CarboxyPept-like_regulatory"/>
</dbReference>
<dbReference type="PANTHER" id="PTHR30069:SF29">
    <property type="entry name" value="HEMOGLOBIN AND HEMOGLOBIN-HAPTOGLOBIN-BINDING PROTEIN 1-RELATED"/>
    <property type="match status" value="1"/>
</dbReference>
<dbReference type="NCBIfam" id="TIGR04056">
    <property type="entry name" value="OMP_RagA_SusC"/>
    <property type="match status" value="1"/>
</dbReference>
<protein>
    <submittedName>
        <fullName evidence="11">SusC/RagA family TonB-linked outer membrane protein</fullName>
    </submittedName>
</protein>
<dbReference type="Gene3D" id="2.40.170.20">
    <property type="entry name" value="TonB-dependent receptor, beta-barrel domain"/>
    <property type="match status" value="1"/>
</dbReference>
<dbReference type="InterPro" id="IPR023997">
    <property type="entry name" value="TonB-dep_OMP_SusC/RagA_CS"/>
</dbReference>
<dbReference type="SUPFAM" id="SSF56935">
    <property type="entry name" value="Porins"/>
    <property type="match status" value="1"/>
</dbReference>
<evidence type="ECO:0000313" key="11">
    <source>
        <dbReference type="EMBL" id="MEI5984804.1"/>
    </source>
</evidence>
<sequence>MSNLYAKSCSIMLVMLLSITTLFAQQTVTGRVTDANGPLAGVSVTVVGTNRAAQSDQNGNYSIQADNGQKIRFSSMGYGSQEITVSGATHNVTLSVDNSNIDEVVVTAMGVKRERRALGYSFQEVKGESLTDARENNVANALAGKVSNLQVVKGSGGPASSSKIILRGFNSLTGDNQPLIVVDGVPMDNFVGASNNDFWNPTADMGSGLGDLNPEDIESMSVLKGGAASALYGSRASNGVILITTKSGKAKDGVGISYSTITGIENMFMTPELQSTFSQGAGGIYGRLASTSWGAKIAGQEVDMWDGSKANLSAYDNMSNFFKTGFSTTQNINFQQAISDKVNLYTSATYLHDDSKTPGMKLNRLNLINRVNAKFGERNQWSTDVKVQYMKNMAYNRAVGGHNDGNFYSQVLLFPRSLDITQFKTGMDELGVNQIWYTDPADAPVNPYWAAHNKLSTDTRDRYLMNATVKYDFNDWLSADARVGTDTYSTKYESKTYTGANLNNSYSTGVDKFYENNYIASIHARKDNLFGNWGGALSLYGQIMERNRNGINSSAGNLRVPNLFTLGNNIGNPSISESISRKQINSVYSSLDINYSNFWFITLTARNDWTSTLHPDNNSYFYPSASTSLIISDLVRVNGEMPSWFSFAKIRASYAETGRDMDPYQLYNTYNVGNDPNNVTTASKGNILFNPGVVNELQKSFEAGFETRFLNDRIGIDFAYYKTNSTNQLINIPMNNLSGYQGFKANAGNIQNQGFEVVFNANILRDTPLKWDLRANVSHNQNKIIKLHDDVKRTELGGYDDVKIFAEEGKYYGAIYGTRFLRVEDVESEHYGKLILASQTGLPQKASGPTTMLGDQTARALVGITNSFSYKNFGLSFQVDGRFGGKFFAGTHRAIQLSGSSAETVVNGDRANFVVDGVILDKDTYVQNNKEVSPENYWAAVAGNGNLGITEHNLLNATNIRIRNLMLNYSIPSQVLKSSAVKSAKFGISVNNLAMLKSYGKGVDPESTFALSTNAVGFEYLSFPTSRSFFLNISVGF</sequence>
<keyword evidence="3 8" id="KW-1134">Transmembrane beta strand</keyword>
<keyword evidence="2 8" id="KW-0813">Transport</keyword>
<evidence type="ECO:0000256" key="9">
    <source>
        <dbReference type="SAM" id="SignalP"/>
    </source>
</evidence>
<evidence type="ECO:0000256" key="7">
    <source>
        <dbReference type="ARBA" id="ARBA00023237"/>
    </source>
</evidence>
<evidence type="ECO:0000256" key="6">
    <source>
        <dbReference type="ARBA" id="ARBA00023136"/>
    </source>
</evidence>
<dbReference type="Pfam" id="PF07715">
    <property type="entry name" value="Plug"/>
    <property type="match status" value="1"/>
</dbReference>
<feature type="signal peptide" evidence="9">
    <location>
        <begin position="1"/>
        <end position="24"/>
    </location>
</feature>
<feature type="chain" id="PRO_5046709475" evidence="9">
    <location>
        <begin position="25"/>
        <end position="1037"/>
    </location>
</feature>
<keyword evidence="5 9" id="KW-0732">Signal</keyword>
<evidence type="ECO:0000256" key="2">
    <source>
        <dbReference type="ARBA" id="ARBA00022448"/>
    </source>
</evidence>
<evidence type="ECO:0000313" key="12">
    <source>
        <dbReference type="Proteomes" id="UP001363035"/>
    </source>
</evidence>
<keyword evidence="4 8" id="KW-0812">Transmembrane</keyword>
<dbReference type="PROSITE" id="PS52016">
    <property type="entry name" value="TONB_DEPENDENT_REC_3"/>
    <property type="match status" value="1"/>
</dbReference>
<dbReference type="EMBL" id="JAYLLN010000015">
    <property type="protein sequence ID" value="MEI5984804.1"/>
    <property type="molecule type" value="Genomic_DNA"/>
</dbReference>
<evidence type="ECO:0000256" key="3">
    <source>
        <dbReference type="ARBA" id="ARBA00022452"/>
    </source>
</evidence>
<dbReference type="Proteomes" id="UP001363035">
    <property type="component" value="Unassembled WGS sequence"/>
</dbReference>
<dbReference type="NCBIfam" id="TIGR04057">
    <property type="entry name" value="SusC_RagA_signa"/>
    <property type="match status" value="1"/>
</dbReference>
<evidence type="ECO:0000256" key="5">
    <source>
        <dbReference type="ARBA" id="ARBA00022729"/>
    </source>
</evidence>
<evidence type="ECO:0000256" key="4">
    <source>
        <dbReference type="ARBA" id="ARBA00022692"/>
    </source>
</evidence>
<comment type="similarity">
    <text evidence="8">Belongs to the TonB-dependent receptor family.</text>
</comment>
<gene>
    <name evidence="11" type="ORF">VJ786_07810</name>
</gene>
<dbReference type="RefSeq" id="WP_336557539.1">
    <property type="nucleotide sequence ID" value="NZ_JAYLLN010000015.1"/>
</dbReference>
<keyword evidence="7 8" id="KW-0998">Cell outer membrane</keyword>
<dbReference type="InterPro" id="IPR036942">
    <property type="entry name" value="Beta-barrel_TonB_sf"/>
</dbReference>
<reference evidence="11 12" key="1">
    <citation type="submission" date="2024-01" db="EMBL/GenBank/DDBJ databases">
        <title>Sphingobacterium tenebrionis sp. nov., a novel endophyte isolated from tenebrio molitor intestines.</title>
        <authorList>
            <person name="Zhang C."/>
        </authorList>
    </citation>
    <scope>NUCLEOTIDE SEQUENCE [LARGE SCALE GENOMIC DNA]</scope>
    <source>
        <strain evidence="11 12">PU5-4</strain>
    </source>
</reference>
<organism evidence="11 12">
    <name type="scientific">Sphingobacterium tenebrionis</name>
    <dbReference type="NCBI Taxonomy" id="3111775"/>
    <lineage>
        <taxon>Bacteria</taxon>
        <taxon>Pseudomonadati</taxon>
        <taxon>Bacteroidota</taxon>
        <taxon>Sphingobacteriia</taxon>
        <taxon>Sphingobacteriales</taxon>
        <taxon>Sphingobacteriaceae</taxon>
        <taxon>Sphingobacterium</taxon>
    </lineage>
</organism>
<evidence type="ECO:0000259" key="10">
    <source>
        <dbReference type="Pfam" id="PF07715"/>
    </source>
</evidence>
<accession>A0ABU8I507</accession>
<comment type="subcellular location">
    <subcellularLocation>
        <location evidence="1 8">Cell outer membrane</location>
        <topology evidence="1 8">Multi-pass membrane protein</topology>
    </subcellularLocation>
</comment>
<dbReference type="InterPro" id="IPR023996">
    <property type="entry name" value="TonB-dep_OMP_SusC/RagA"/>
</dbReference>
<proteinExistence type="inferred from homology"/>
<feature type="domain" description="TonB-dependent receptor plug" evidence="10">
    <location>
        <begin position="118"/>
        <end position="240"/>
    </location>
</feature>
<dbReference type="InterPro" id="IPR037066">
    <property type="entry name" value="Plug_dom_sf"/>
</dbReference>
<keyword evidence="6 8" id="KW-0472">Membrane</keyword>